<evidence type="ECO:0000313" key="3">
    <source>
        <dbReference type="Proteomes" id="UP000499080"/>
    </source>
</evidence>
<comment type="caution">
    <text evidence="2">The sequence shown here is derived from an EMBL/GenBank/DDBJ whole genome shotgun (WGS) entry which is preliminary data.</text>
</comment>
<dbReference type="Proteomes" id="UP000499080">
    <property type="component" value="Unassembled WGS sequence"/>
</dbReference>
<evidence type="ECO:0000313" key="2">
    <source>
        <dbReference type="EMBL" id="GBL83725.1"/>
    </source>
</evidence>
<reference evidence="2 3" key="1">
    <citation type="journal article" date="2019" name="Sci. Rep.">
        <title>Orb-weaving spider Araneus ventricosus genome elucidates the spidroin gene catalogue.</title>
        <authorList>
            <person name="Kono N."/>
            <person name="Nakamura H."/>
            <person name="Ohtoshi R."/>
            <person name="Moran D.A.P."/>
            <person name="Shinohara A."/>
            <person name="Yoshida Y."/>
            <person name="Fujiwara M."/>
            <person name="Mori M."/>
            <person name="Tomita M."/>
            <person name="Arakawa K."/>
        </authorList>
    </citation>
    <scope>NUCLEOTIDE SEQUENCE [LARGE SCALE GENOMIC DNA]</scope>
</reference>
<accession>A0A4Y2AX29</accession>
<dbReference type="AlphaFoldDB" id="A0A4Y2AX29"/>
<name>A0A4Y2AX29_ARAVE</name>
<protein>
    <submittedName>
        <fullName evidence="2">Uncharacterized protein</fullName>
    </submittedName>
</protein>
<organism evidence="2 3">
    <name type="scientific">Araneus ventricosus</name>
    <name type="common">Orbweaver spider</name>
    <name type="synonym">Epeira ventricosa</name>
    <dbReference type="NCBI Taxonomy" id="182803"/>
    <lineage>
        <taxon>Eukaryota</taxon>
        <taxon>Metazoa</taxon>
        <taxon>Ecdysozoa</taxon>
        <taxon>Arthropoda</taxon>
        <taxon>Chelicerata</taxon>
        <taxon>Arachnida</taxon>
        <taxon>Araneae</taxon>
        <taxon>Araneomorphae</taxon>
        <taxon>Entelegynae</taxon>
        <taxon>Araneoidea</taxon>
        <taxon>Araneidae</taxon>
        <taxon>Araneus</taxon>
    </lineage>
</organism>
<gene>
    <name evidence="2" type="ORF">AVEN_132636_1</name>
</gene>
<proteinExistence type="predicted"/>
<evidence type="ECO:0000256" key="1">
    <source>
        <dbReference type="SAM" id="MobiDB-lite"/>
    </source>
</evidence>
<sequence length="132" mass="14525">MDGSWTNPPMGSLGERRRTQKSSPKEQRLSNQVSKIATLAHLVECPIDTCPKSSRLLQNRYPGGNSYHESYRAVNKSIEVRGGGDLFSTTRSKASQISSIMFMSGDLGGQCQCKCLKLEECSWSHLVATLDA</sequence>
<feature type="region of interest" description="Disordered" evidence="1">
    <location>
        <begin position="1"/>
        <end position="31"/>
    </location>
</feature>
<dbReference type="EMBL" id="BGPR01000034">
    <property type="protein sequence ID" value="GBL83725.1"/>
    <property type="molecule type" value="Genomic_DNA"/>
</dbReference>
<keyword evidence="3" id="KW-1185">Reference proteome</keyword>